<dbReference type="SUPFAM" id="SSF47413">
    <property type="entry name" value="lambda repressor-like DNA-binding domains"/>
    <property type="match status" value="1"/>
</dbReference>
<evidence type="ECO:0000313" key="1">
    <source>
        <dbReference type="EMBL" id="QTX05676.1"/>
    </source>
</evidence>
<protein>
    <submittedName>
        <fullName evidence="1">Helix-turn-helix transcriptional regulator</fullName>
    </submittedName>
</protein>
<dbReference type="Proteomes" id="UP000671914">
    <property type="component" value="Chromosome"/>
</dbReference>
<dbReference type="InterPro" id="IPR010982">
    <property type="entry name" value="Lambda_DNA-bd_dom_sf"/>
</dbReference>
<gene>
    <name evidence="1" type="ORF">G127AT_05580</name>
</gene>
<dbReference type="CDD" id="cd00093">
    <property type="entry name" value="HTH_XRE"/>
    <property type="match status" value="1"/>
</dbReference>
<dbReference type="EMBL" id="CP071696">
    <property type="protein sequence ID" value="QTX05676.1"/>
    <property type="molecule type" value="Genomic_DNA"/>
</dbReference>
<name>A0A975IR35_9MICO</name>
<evidence type="ECO:0000313" key="2">
    <source>
        <dbReference type="Proteomes" id="UP000671914"/>
    </source>
</evidence>
<proteinExistence type="predicted"/>
<organism evidence="1 2">
    <name type="scientific">Agromyces archimandritae</name>
    <dbReference type="NCBI Taxonomy" id="2781962"/>
    <lineage>
        <taxon>Bacteria</taxon>
        <taxon>Bacillati</taxon>
        <taxon>Actinomycetota</taxon>
        <taxon>Actinomycetes</taxon>
        <taxon>Micrococcales</taxon>
        <taxon>Microbacteriaceae</taxon>
        <taxon>Agromyces</taxon>
    </lineage>
</organism>
<accession>A0A975IR35</accession>
<dbReference type="AlphaFoldDB" id="A0A975IR35"/>
<dbReference type="RefSeq" id="WP_210900886.1">
    <property type="nucleotide sequence ID" value="NZ_CP071696.1"/>
</dbReference>
<dbReference type="GO" id="GO:0003677">
    <property type="term" value="F:DNA binding"/>
    <property type="evidence" value="ECO:0007669"/>
    <property type="project" value="InterPro"/>
</dbReference>
<keyword evidence="2" id="KW-1185">Reference proteome</keyword>
<sequence>MTGLTLRDAIAEMPFSKSELAQRADVSRTTVLAAEGDESRMRVSTIRELALALGYDVRIDLDRASDPLAAAGARAMLGDLEPGSDFGHEDELDGWIDRLRRYSGGEPIGILREAARLSAAEHRTGSAMFAGPVDVDRLVSAGRASEARWALSGAAALDAMGADGGTVTVLWAEDAKRLTELLAADLRRFRVRSAAGLIVAPADPTVFVGASTLEDVNLVSPVQAIIDSIANGGADQRIAESLAESW</sequence>
<dbReference type="Gene3D" id="1.10.260.40">
    <property type="entry name" value="lambda repressor-like DNA-binding domains"/>
    <property type="match status" value="1"/>
</dbReference>
<dbReference type="InterPro" id="IPR001387">
    <property type="entry name" value="Cro/C1-type_HTH"/>
</dbReference>
<reference evidence="1" key="1">
    <citation type="submission" date="2021-03" db="EMBL/GenBank/DDBJ databases">
        <title>Agromyces archimandritus sp. nov., isolated from the cockroach Archimandrita tessellata.</title>
        <authorList>
            <person name="Guzman J."/>
            <person name="Ortuzar M."/>
            <person name="Poehlein A."/>
            <person name="Daniel R."/>
            <person name="Trujillo M."/>
            <person name="Vilcinskas A."/>
        </authorList>
    </citation>
    <scope>NUCLEOTIDE SEQUENCE</scope>
    <source>
        <strain evidence="1">G127AT</strain>
    </source>
</reference>
<dbReference type="KEGG" id="aarc:G127AT_05580"/>